<accession>A0ABR6ZQR8</accession>
<evidence type="ECO:0000256" key="4">
    <source>
        <dbReference type="ARBA" id="ARBA00022840"/>
    </source>
</evidence>
<keyword evidence="7" id="KW-1185">Reference proteome</keyword>
<dbReference type="InterPro" id="IPR003439">
    <property type="entry name" value="ABC_transporter-like_ATP-bd"/>
</dbReference>
<proteinExistence type="predicted"/>
<reference evidence="6 7" key="1">
    <citation type="submission" date="2020-08" db="EMBL/GenBank/DDBJ databases">
        <title>Novel species isolated from subtropical streams in China.</title>
        <authorList>
            <person name="Lu H."/>
        </authorList>
    </citation>
    <scope>NUCLEOTIDE SEQUENCE [LARGE SCALE GENOMIC DNA]</scope>
    <source>
        <strain evidence="6 7">CY18W</strain>
    </source>
</reference>
<keyword evidence="3" id="KW-0547">Nucleotide-binding</keyword>
<dbReference type="SMART" id="SM00382">
    <property type="entry name" value="AAA"/>
    <property type="match status" value="1"/>
</dbReference>
<evidence type="ECO:0000256" key="3">
    <source>
        <dbReference type="ARBA" id="ARBA00022741"/>
    </source>
</evidence>
<evidence type="ECO:0000259" key="5">
    <source>
        <dbReference type="PROSITE" id="PS50893"/>
    </source>
</evidence>
<sequence length="301" mass="34029">MHAQTTQTGSQSISHPIQIRGLNKSFSGQSVLKELDWHIEPGSIVGLLGRNGAGKSTLIECLLGLRDADGGSSLLFGDNTRQLSQATRARIGYVPQRSDLFEWLNARQMLDYFRQLYPHWNEDKVNSLMRTWELPFDKVINKLSVGQKQRLSIIRALAHEPELLILDEPVSSLDPAGRRDFLRELIDSVIEKQTTIVFSTHILSDLERVAMNVAFLNHGRIVHQQALDDMMDSTVRVTGKTQVLAQLTPKRTLSACRNTGTQGEDSVLAQFEPQQLELLQSRQDMRLEKLGLEDLFIEMTR</sequence>
<dbReference type="GO" id="GO:0005524">
    <property type="term" value="F:ATP binding"/>
    <property type="evidence" value="ECO:0007669"/>
    <property type="project" value="UniProtKB-KW"/>
</dbReference>
<protein>
    <submittedName>
        <fullName evidence="6">ABC transporter ATP-binding protein</fullName>
    </submittedName>
</protein>
<dbReference type="PROSITE" id="PS00211">
    <property type="entry name" value="ABC_TRANSPORTER_1"/>
    <property type="match status" value="1"/>
</dbReference>
<comment type="caution">
    <text evidence="6">The sequence shown here is derived from an EMBL/GenBank/DDBJ whole genome shotgun (WGS) entry which is preliminary data.</text>
</comment>
<name>A0ABR6ZQR8_9BURK</name>
<organism evidence="6 7">
    <name type="scientific">Undibacterium hunanense</name>
    <dbReference type="NCBI Taxonomy" id="2762292"/>
    <lineage>
        <taxon>Bacteria</taxon>
        <taxon>Pseudomonadati</taxon>
        <taxon>Pseudomonadota</taxon>
        <taxon>Betaproteobacteria</taxon>
        <taxon>Burkholderiales</taxon>
        <taxon>Oxalobacteraceae</taxon>
        <taxon>Undibacterium</taxon>
    </lineage>
</organism>
<dbReference type="SUPFAM" id="SSF52540">
    <property type="entry name" value="P-loop containing nucleoside triphosphate hydrolases"/>
    <property type="match status" value="1"/>
</dbReference>
<keyword evidence="4 6" id="KW-0067">ATP-binding</keyword>
<evidence type="ECO:0000313" key="7">
    <source>
        <dbReference type="Proteomes" id="UP000650424"/>
    </source>
</evidence>
<keyword evidence="2" id="KW-1003">Cell membrane</keyword>
<keyword evidence="2" id="KW-0472">Membrane</keyword>
<dbReference type="PANTHER" id="PTHR42939:SF1">
    <property type="entry name" value="ABC TRANSPORTER ATP-BINDING PROTEIN ALBC-RELATED"/>
    <property type="match status" value="1"/>
</dbReference>
<dbReference type="Gene3D" id="3.40.50.300">
    <property type="entry name" value="P-loop containing nucleotide triphosphate hydrolases"/>
    <property type="match status" value="1"/>
</dbReference>
<dbReference type="CDD" id="cd03230">
    <property type="entry name" value="ABC_DR_subfamily_A"/>
    <property type="match status" value="1"/>
</dbReference>
<dbReference type="InterPro" id="IPR017871">
    <property type="entry name" value="ABC_transporter-like_CS"/>
</dbReference>
<feature type="domain" description="ABC transporter" evidence="5">
    <location>
        <begin position="17"/>
        <end position="243"/>
    </location>
</feature>
<dbReference type="InterPro" id="IPR027417">
    <property type="entry name" value="P-loop_NTPase"/>
</dbReference>
<dbReference type="RefSeq" id="WP_186947107.1">
    <property type="nucleotide sequence ID" value="NZ_JACOGF010000004.1"/>
</dbReference>
<dbReference type="PANTHER" id="PTHR42939">
    <property type="entry name" value="ABC TRANSPORTER ATP-BINDING PROTEIN ALBC-RELATED"/>
    <property type="match status" value="1"/>
</dbReference>
<gene>
    <name evidence="6" type="ORF">H8L32_10345</name>
</gene>
<evidence type="ECO:0000313" key="6">
    <source>
        <dbReference type="EMBL" id="MBC3917873.1"/>
    </source>
</evidence>
<dbReference type="Proteomes" id="UP000650424">
    <property type="component" value="Unassembled WGS sequence"/>
</dbReference>
<evidence type="ECO:0000256" key="2">
    <source>
        <dbReference type="ARBA" id="ARBA00022475"/>
    </source>
</evidence>
<dbReference type="PROSITE" id="PS50893">
    <property type="entry name" value="ABC_TRANSPORTER_2"/>
    <property type="match status" value="1"/>
</dbReference>
<dbReference type="InterPro" id="IPR051782">
    <property type="entry name" value="ABC_Transporter_VariousFunc"/>
</dbReference>
<evidence type="ECO:0000256" key="1">
    <source>
        <dbReference type="ARBA" id="ARBA00022448"/>
    </source>
</evidence>
<keyword evidence="1" id="KW-0813">Transport</keyword>
<dbReference type="InterPro" id="IPR003593">
    <property type="entry name" value="AAA+_ATPase"/>
</dbReference>
<dbReference type="EMBL" id="JACOGF010000004">
    <property type="protein sequence ID" value="MBC3917873.1"/>
    <property type="molecule type" value="Genomic_DNA"/>
</dbReference>
<dbReference type="Pfam" id="PF00005">
    <property type="entry name" value="ABC_tran"/>
    <property type="match status" value="1"/>
</dbReference>